<gene>
    <name evidence="3" type="ORF">CD32_01575</name>
</gene>
<feature type="transmembrane region" description="Helical" evidence="2">
    <location>
        <begin position="201"/>
        <end position="232"/>
    </location>
</feature>
<evidence type="ECO:0000313" key="4">
    <source>
        <dbReference type="Proteomes" id="UP000030437"/>
    </source>
</evidence>
<keyword evidence="2" id="KW-1133">Transmembrane helix</keyword>
<sequence length="518" mass="59526">MNGKILIQALVQMSGDELRIVYALLHKTNILGMITAKTKDFFSKETDHFYETLKIEMDKLKRFSDEELQVKLFTEMTKVLELPGVPYHSSSEIEMQGEAVMQAVHKAMLKEDKDYGKFVEAANDREIYQLIIHYQMQKVFSTFDSKFRELDEKKTTDFIKKIQTFLMELPEEKQLELKARLKLDELTTDAIRSALLIQGSVVVFSVIVEVAGFTAYTVLTSAMAATLALAGITWPFGFYTFAASLFSMLVNPLIILPLALGGGGLLLKHQNKSMKKKLLPVAILQMILPLVVQARIGEADFSSFITHWEKQAGRYYELVEKRTQYEAAIHDQEAEMKDYEEQREIHVQAMEAEKEKAKTYKMFIGSHIAAIPAEEGTPALQQGIEILATKEKEIAVIEQQKGENRERKGLWRTIGATIDNTKLNIRKNQLQKEIEEKQQELVEEVLLSEGNFMQNEREILMEHRMNAKKQREKALIYDEKVTVAKEKSKELKNRVKLVDEQIKQLQHEYYGLENMGKS</sequence>
<feature type="transmembrane region" description="Helical" evidence="2">
    <location>
        <begin position="238"/>
        <end position="266"/>
    </location>
</feature>
<dbReference type="RefSeq" id="WP_036150451.1">
    <property type="nucleotide sequence ID" value="NZ_AVCX01000025.1"/>
</dbReference>
<evidence type="ECO:0000256" key="1">
    <source>
        <dbReference type="SAM" id="Coils"/>
    </source>
</evidence>
<keyword evidence="4" id="KW-1185">Reference proteome</keyword>
<dbReference type="AlphaFoldDB" id="A0A0A3IYI9"/>
<dbReference type="Proteomes" id="UP000030437">
    <property type="component" value="Unassembled WGS sequence"/>
</dbReference>
<name>A0A0A3IYI9_9BACI</name>
<accession>A0A0A3IYI9</accession>
<evidence type="ECO:0000313" key="3">
    <source>
        <dbReference type="EMBL" id="KGR88525.1"/>
    </source>
</evidence>
<comment type="caution">
    <text evidence="3">The sequence shown here is derived from an EMBL/GenBank/DDBJ whole genome shotgun (WGS) entry which is preliminary data.</text>
</comment>
<reference evidence="3 4" key="1">
    <citation type="submission" date="2014-02" db="EMBL/GenBank/DDBJ databases">
        <title>Draft genome sequence of Lysinibacillus odysseyi NBRC 100172.</title>
        <authorList>
            <person name="Zhang F."/>
            <person name="Wang G."/>
            <person name="Zhang L."/>
        </authorList>
    </citation>
    <scope>NUCLEOTIDE SEQUENCE [LARGE SCALE GENOMIC DNA]</scope>
    <source>
        <strain evidence="3 4">NBRC 100172</strain>
    </source>
</reference>
<organism evidence="3 4">
    <name type="scientific">Lysinibacillus odysseyi 34hs-1 = NBRC 100172</name>
    <dbReference type="NCBI Taxonomy" id="1220589"/>
    <lineage>
        <taxon>Bacteria</taxon>
        <taxon>Bacillati</taxon>
        <taxon>Bacillota</taxon>
        <taxon>Bacilli</taxon>
        <taxon>Bacillales</taxon>
        <taxon>Bacillaceae</taxon>
        <taxon>Lysinibacillus</taxon>
    </lineage>
</organism>
<keyword evidence="2" id="KW-0472">Membrane</keyword>
<dbReference type="STRING" id="1220589.CD32_01575"/>
<keyword evidence="1" id="KW-0175">Coiled coil</keyword>
<evidence type="ECO:0000256" key="2">
    <source>
        <dbReference type="SAM" id="Phobius"/>
    </source>
</evidence>
<dbReference type="EMBL" id="JPVP01000039">
    <property type="protein sequence ID" value="KGR88525.1"/>
    <property type="molecule type" value="Genomic_DNA"/>
</dbReference>
<feature type="coiled-coil region" evidence="1">
    <location>
        <begin position="420"/>
        <end position="508"/>
    </location>
</feature>
<proteinExistence type="predicted"/>
<feature type="coiled-coil region" evidence="1">
    <location>
        <begin position="322"/>
        <end position="356"/>
    </location>
</feature>
<keyword evidence="2" id="KW-0812">Transmembrane</keyword>
<dbReference type="OrthoDB" id="2675821at2"/>
<dbReference type="eggNOG" id="ENOG502ZB1K">
    <property type="taxonomic scope" value="Bacteria"/>
</dbReference>
<protein>
    <submittedName>
        <fullName evidence="3">Uncharacterized protein</fullName>
    </submittedName>
</protein>